<feature type="transmembrane region" description="Helical" evidence="4">
    <location>
        <begin position="567"/>
        <end position="584"/>
    </location>
</feature>
<name>A0A6A3AAJ8_HIBSY</name>
<comment type="similarity">
    <text evidence="2">Belongs to the bacterial PQQ dehydrogenase family.</text>
</comment>
<dbReference type="PANTHER" id="PTHR32303">
    <property type="entry name" value="QUINOPROTEIN ALCOHOL DEHYDROGENASE (CYTOCHROME C)"/>
    <property type="match status" value="1"/>
</dbReference>
<protein>
    <submittedName>
        <fullName evidence="6">O-acyltransferase WSD1</fullName>
    </submittedName>
</protein>
<evidence type="ECO:0000256" key="4">
    <source>
        <dbReference type="SAM" id="Phobius"/>
    </source>
</evidence>
<dbReference type="AlphaFoldDB" id="A0A6A3AAJ8"/>
<keyword evidence="3" id="KW-0560">Oxidoreductase</keyword>
<dbReference type="GO" id="GO:0016746">
    <property type="term" value="F:acyltransferase activity"/>
    <property type="evidence" value="ECO:0007669"/>
    <property type="project" value="UniProtKB-KW"/>
</dbReference>
<evidence type="ECO:0000259" key="5">
    <source>
        <dbReference type="Pfam" id="PF13360"/>
    </source>
</evidence>
<evidence type="ECO:0000256" key="3">
    <source>
        <dbReference type="ARBA" id="ARBA00023002"/>
    </source>
</evidence>
<keyword evidence="4" id="KW-1133">Transmembrane helix</keyword>
<dbReference type="SMART" id="SM00564">
    <property type="entry name" value="PQQ"/>
    <property type="match status" value="6"/>
</dbReference>
<dbReference type="InterPro" id="IPR011047">
    <property type="entry name" value="Quinoprotein_ADH-like_sf"/>
</dbReference>
<reference evidence="6" key="1">
    <citation type="submission" date="2019-09" db="EMBL/GenBank/DDBJ databases">
        <title>Draft genome information of white flower Hibiscus syriacus.</title>
        <authorList>
            <person name="Kim Y.-M."/>
        </authorList>
    </citation>
    <scope>NUCLEOTIDE SEQUENCE [LARGE SCALE GENOMIC DNA]</scope>
    <source>
        <strain evidence="6">YM2019G1</strain>
    </source>
</reference>
<keyword evidence="7" id="KW-1185">Reference proteome</keyword>
<keyword evidence="4" id="KW-0812">Transmembrane</keyword>
<evidence type="ECO:0000313" key="7">
    <source>
        <dbReference type="Proteomes" id="UP000436088"/>
    </source>
</evidence>
<dbReference type="GO" id="GO:0016491">
    <property type="term" value="F:oxidoreductase activity"/>
    <property type="evidence" value="ECO:0007669"/>
    <property type="project" value="UniProtKB-KW"/>
</dbReference>
<feature type="domain" description="Pyrrolo-quinoline quinone repeat" evidence="5">
    <location>
        <begin position="228"/>
        <end position="460"/>
    </location>
</feature>
<dbReference type="Gene3D" id="2.130.10.10">
    <property type="entry name" value="YVTN repeat-like/Quinoprotein amine dehydrogenase"/>
    <property type="match status" value="1"/>
</dbReference>
<dbReference type="PANTHER" id="PTHR32303:SF10">
    <property type="entry name" value="OUTER MEMBRANE PROTEIN ASSEMBLY FACTOR BAMB"/>
    <property type="match status" value="1"/>
</dbReference>
<dbReference type="Proteomes" id="UP000436088">
    <property type="component" value="Unassembled WGS sequence"/>
</dbReference>
<feature type="transmembrane region" description="Helical" evidence="4">
    <location>
        <begin position="520"/>
        <end position="546"/>
    </location>
</feature>
<evidence type="ECO:0000313" key="6">
    <source>
        <dbReference type="EMBL" id="KAE8701036.1"/>
    </source>
</evidence>
<organism evidence="6 7">
    <name type="scientific">Hibiscus syriacus</name>
    <name type="common">Rose of Sharon</name>
    <dbReference type="NCBI Taxonomy" id="106335"/>
    <lineage>
        <taxon>Eukaryota</taxon>
        <taxon>Viridiplantae</taxon>
        <taxon>Streptophyta</taxon>
        <taxon>Embryophyta</taxon>
        <taxon>Tracheophyta</taxon>
        <taxon>Spermatophyta</taxon>
        <taxon>Magnoliopsida</taxon>
        <taxon>eudicotyledons</taxon>
        <taxon>Gunneridae</taxon>
        <taxon>Pentapetalae</taxon>
        <taxon>rosids</taxon>
        <taxon>malvids</taxon>
        <taxon>Malvales</taxon>
        <taxon>Malvaceae</taxon>
        <taxon>Malvoideae</taxon>
        <taxon>Hibiscus</taxon>
    </lineage>
</organism>
<comment type="cofactor">
    <cofactor evidence="1">
        <name>pyrroloquinoline quinone</name>
        <dbReference type="ChEBI" id="CHEBI:58442"/>
    </cofactor>
</comment>
<sequence length="847" mass="92293">MLIKVKSYGQQPTLATVQPVGCGSGYGVLFSDSTYEEGPSFAIDVKRGKFYGGIQLANGRFKIQNKATYNSSHGVGSLTVPTFFAGDIRRGSKISPETVSNLRLKWKFNAGRDITRHRRFSTEQFISQVGIKAVKSGNRTGFDRILAGQNSSGPKQIKIRLIQVQVDFIGSRLDRVTSLTDKFRSDVYRIRIKFRSGSGIIFYVQFGFKSGAGRVQIYNFQVQLGFSFAGGISFLQPSWDGYLYAVNESDGSLIWKQNLQQLTGFNSGGLISNISVIISRTTPAIADDLVIVGICGPASIVAVKRSSGELVWSTLLDGNPAGCITMSGTYYNGNFYVVTSSLEEVFSLDKCCTFRGSFVKLDAKTGKIMWQTFMLPDNFGNRGEYAGAAIWGSSPPSTPRELVYIATGNLYSFPQNISDCQERQNNQTQVPPTHSDECIESDNHSESFVALDMDTGNIKWFHQLGGYDVWFFACSNLSVPDCPPGPNPDADFGEAPMMLTIDVNGTEKDIVVAVQKSGFAWLWIVMMAIWFTEAGPGGVAGGGTWGAATDEKRVNVRKVPQHFIGRYLGYLIYVWISFMLNYPVHGSLKTCVTRKVESTYCLCGRKLIASSSSSSFFFQPLAQPSLQMAGATYTTASSESIATFGTSKLIGFATSKILSTNSVCPVRFVYKSLSVLDRHGLPQAEQTRLRTFSKLKTVYQTSLVNSGPYTVDDEEQFNTNIANSDRKNFTLKPSTRNATAGGWVAVDSNNGRILWSTGDPSNGTISGPVTVANEVLFGGSTYKEGPIYAMDGKTGEILWSYNTGATVFGGMSVSDGCVFVGHGYRVGFGTLNPNNTAGNTLFAFCIS</sequence>
<accession>A0A6A3AAJ8</accession>
<dbReference type="InterPro" id="IPR018391">
    <property type="entry name" value="PQQ_b-propeller_rpt"/>
</dbReference>
<evidence type="ECO:0000256" key="1">
    <source>
        <dbReference type="ARBA" id="ARBA00001931"/>
    </source>
</evidence>
<feature type="domain" description="Pyrrolo-quinoline quinone repeat" evidence="5">
    <location>
        <begin position="742"/>
        <end position="821"/>
    </location>
</feature>
<evidence type="ECO:0000256" key="2">
    <source>
        <dbReference type="ARBA" id="ARBA00008156"/>
    </source>
</evidence>
<dbReference type="Pfam" id="PF13360">
    <property type="entry name" value="PQQ_2"/>
    <property type="match status" value="2"/>
</dbReference>
<dbReference type="Gene3D" id="2.140.10.10">
    <property type="entry name" value="Quinoprotein alcohol dehydrogenase-like superfamily"/>
    <property type="match status" value="1"/>
</dbReference>
<comment type="caution">
    <text evidence="6">The sequence shown here is derived from an EMBL/GenBank/DDBJ whole genome shotgun (WGS) entry which is preliminary data.</text>
</comment>
<dbReference type="EMBL" id="VEPZ02001024">
    <property type="protein sequence ID" value="KAE8701036.1"/>
    <property type="molecule type" value="Genomic_DNA"/>
</dbReference>
<dbReference type="InterPro" id="IPR002372">
    <property type="entry name" value="PQQ_rpt_dom"/>
</dbReference>
<keyword evidence="4" id="KW-0472">Membrane</keyword>
<dbReference type="InterPro" id="IPR015943">
    <property type="entry name" value="WD40/YVTN_repeat-like_dom_sf"/>
</dbReference>
<proteinExistence type="inferred from homology"/>
<gene>
    <name evidence="6" type="ORF">F3Y22_tig00110548pilonHSYRG00012</name>
</gene>
<dbReference type="SUPFAM" id="SSF50998">
    <property type="entry name" value="Quinoprotein alcohol dehydrogenase-like"/>
    <property type="match status" value="2"/>
</dbReference>